<evidence type="ECO:0000313" key="3">
    <source>
        <dbReference type="Proteomes" id="UP000518266"/>
    </source>
</evidence>
<name>A0A7J5Y8E8_DISMA</name>
<gene>
    <name evidence="2" type="ORF">F7725_008566</name>
</gene>
<feature type="region of interest" description="Disordered" evidence="1">
    <location>
        <begin position="1"/>
        <end position="30"/>
    </location>
</feature>
<organism evidence="2 3">
    <name type="scientific">Dissostichus mawsoni</name>
    <name type="common">Antarctic cod</name>
    <dbReference type="NCBI Taxonomy" id="36200"/>
    <lineage>
        <taxon>Eukaryota</taxon>
        <taxon>Metazoa</taxon>
        <taxon>Chordata</taxon>
        <taxon>Craniata</taxon>
        <taxon>Vertebrata</taxon>
        <taxon>Euteleostomi</taxon>
        <taxon>Actinopterygii</taxon>
        <taxon>Neopterygii</taxon>
        <taxon>Teleostei</taxon>
        <taxon>Neoteleostei</taxon>
        <taxon>Acanthomorphata</taxon>
        <taxon>Eupercaria</taxon>
        <taxon>Perciformes</taxon>
        <taxon>Notothenioidei</taxon>
        <taxon>Nototheniidae</taxon>
        <taxon>Dissostichus</taxon>
    </lineage>
</organism>
<accession>A0A7J5Y8E8</accession>
<evidence type="ECO:0000313" key="2">
    <source>
        <dbReference type="EMBL" id="KAF3845403.1"/>
    </source>
</evidence>
<reference evidence="2 3" key="1">
    <citation type="submission" date="2020-03" db="EMBL/GenBank/DDBJ databases">
        <title>Dissostichus mawsoni Genome sequencing and assembly.</title>
        <authorList>
            <person name="Park H."/>
        </authorList>
    </citation>
    <scope>NUCLEOTIDE SEQUENCE [LARGE SCALE GENOMIC DNA]</scope>
    <source>
        <strain evidence="2">DM0001</strain>
        <tissue evidence="2">Muscle</tissue>
    </source>
</reference>
<dbReference type="EMBL" id="JAAKFY010000015">
    <property type="protein sequence ID" value="KAF3845403.1"/>
    <property type="molecule type" value="Genomic_DNA"/>
</dbReference>
<proteinExistence type="predicted"/>
<evidence type="ECO:0000256" key="1">
    <source>
        <dbReference type="SAM" id="MobiDB-lite"/>
    </source>
</evidence>
<dbReference type="Proteomes" id="UP000518266">
    <property type="component" value="Unassembled WGS sequence"/>
</dbReference>
<keyword evidence="3" id="KW-1185">Reference proteome</keyword>
<comment type="caution">
    <text evidence="2">The sequence shown here is derived from an EMBL/GenBank/DDBJ whole genome shotgun (WGS) entry which is preliminary data.</text>
</comment>
<dbReference type="AlphaFoldDB" id="A0A7J5Y8E8"/>
<sequence>MAGGPPGRQQQRGGHRQQRPAGRQDLQDQQQAEGLCLRLVHRGQEVHLQEILEDDPGGQTVVRCVHREEQRLRSRRGLPAVEAAGISGQAEQLRAEAGENRSRASVMLL</sequence>
<protein>
    <submittedName>
        <fullName evidence="2">Uncharacterized protein</fullName>
    </submittedName>
</protein>